<sequence>MLKDITVVDFQGNERKAQARYLEVKSSSTFQSPQIQSIRVEYILVKGEIIYPTLAWVFNSMDGNSYYIK</sequence>
<name>A0A150HVN7_9GAMM</name>
<gene>
    <name evidence="2" type="ORF">AVENLUH13518_01643</name>
    <name evidence="1" type="ORF">AVENLUH13518_02654</name>
</gene>
<organism evidence="2 3">
    <name type="scientific">Acinetobacter venetianus</name>
    <dbReference type="NCBI Taxonomy" id="52133"/>
    <lineage>
        <taxon>Bacteria</taxon>
        <taxon>Pseudomonadati</taxon>
        <taxon>Pseudomonadota</taxon>
        <taxon>Gammaproteobacteria</taxon>
        <taxon>Moraxellales</taxon>
        <taxon>Moraxellaceae</taxon>
        <taxon>Acinetobacter</taxon>
    </lineage>
</organism>
<protein>
    <submittedName>
        <fullName evidence="2">Uncharacterized protein</fullName>
    </submittedName>
</protein>
<comment type="caution">
    <text evidence="2">The sequence shown here is derived from an EMBL/GenBank/DDBJ whole genome shotgun (WGS) entry which is preliminary data.</text>
</comment>
<dbReference type="EMBL" id="JRHX01000081">
    <property type="protein sequence ID" value="KXZ69119.1"/>
    <property type="molecule type" value="Genomic_DNA"/>
</dbReference>
<dbReference type="PATRIC" id="fig|52133.19.peg.1673"/>
<evidence type="ECO:0000313" key="2">
    <source>
        <dbReference type="EMBL" id="KXZ70881.1"/>
    </source>
</evidence>
<accession>A0A150HVN7</accession>
<dbReference type="Proteomes" id="UP000075544">
    <property type="component" value="Unassembled WGS sequence"/>
</dbReference>
<dbReference type="EMBL" id="JRHX01000046">
    <property type="protein sequence ID" value="KXZ70881.1"/>
    <property type="molecule type" value="Genomic_DNA"/>
</dbReference>
<evidence type="ECO:0000313" key="3">
    <source>
        <dbReference type="Proteomes" id="UP000075544"/>
    </source>
</evidence>
<evidence type="ECO:0000313" key="1">
    <source>
        <dbReference type="EMBL" id="KXZ69119.1"/>
    </source>
</evidence>
<reference evidence="2 3" key="1">
    <citation type="journal article" date="2016" name="Sci. Rep.">
        <title>Genomic and phenotypic characterization of the species Acinetobacter venetianus.</title>
        <authorList>
            <person name="Fondi M."/>
            <person name="Maida I."/>
            <person name="Perrin E."/>
            <person name="Orlandini V."/>
            <person name="La Torre L."/>
            <person name="Bosi E."/>
            <person name="Negroni A."/>
            <person name="Zanaroli G."/>
            <person name="Fava F."/>
            <person name="Decorosi F."/>
            <person name="Giovannetti L."/>
            <person name="Viti C."/>
            <person name="Vaneechoutte M."/>
            <person name="Dijkshoorn L."/>
            <person name="Fani R."/>
        </authorList>
    </citation>
    <scope>NUCLEOTIDE SEQUENCE [LARGE SCALE GENOMIC DNA]</scope>
    <source>
        <strain evidence="2 3">LUH13518</strain>
    </source>
</reference>
<dbReference type="AlphaFoldDB" id="A0A150HVN7"/>
<dbReference type="RefSeq" id="WP_061524661.1">
    <property type="nucleotide sequence ID" value="NZ_JRHX01000046.1"/>
</dbReference>
<proteinExistence type="predicted"/>